<keyword evidence="8" id="KW-1185">Reference proteome</keyword>
<name>A0AAF0C405_9GAMM</name>
<feature type="compositionally biased region" description="Polar residues" evidence="5">
    <location>
        <begin position="285"/>
        <end position="295"/>
    </location>
</feature>
<evidence type="ECO:0000256" key="5">
    <source>
        <dbReference type="SAM" id="MobiDB-lite"/>
    </source>
</evidence>
<evidence type="ECO:0000313" key="7">
    <source>
        <dbReference type="EMBL" id="WDE01767.1"/>
    </source>
</evidence>
<comment type="subcellular location">
    <subcellularLocation>
        <location evidence="1">Membrane</location>
    </subcellularLocation>
</comment>
<dbReference type="InterPro" id="IPR004089">
    <property type="entry name" value="MCPsignal_dom"/>
</dbReference>
<feature type="domain" description="Methyl-accepting transducer" evidence="6">
    <location>
        <begin position="4"/>
        <end position="242"/>
    </location>
</feature>
<dbReference type="Pfam" id="PF00015">
    <property type="entry name" value="MCPsignal"/>
    <property type="match status" value="1"/>
</dbReference>
<evidence type="ECO:0000256" key="2">
    <source>
        <dbReference type="ARBA" id="ARBA00023224"/>
    </source>
</evidence>
<reference evidence="7 8" key="1">
    <citation type="journal article" date="2015" name="Genome Announc.">
        <title>Draft Genome Sequences of Marine Isolates of Thalassomonas viridans and Thalassomonas actiniarum.</title>
        <authorList>
            <person name="Olonade I."/>
            <person name="van Zyl L.J."/>
            <person name="Trindade M."/>
        </authorList>
    </citation>
    <scope>NUCLEOTIDE SEQUENCE [LARGE SCALE GENOMIC DNA]</scope>
    <source>
        <strain evidence="7 8">A5K-106</strain>
    </source>
</reference>
<sequence length="301" mass="32821">MPIWSRQISHSRDISGDAITQLSRKFTDIVNRLTATIDTTHQMNAEGEQGAFGYIKNSNKELDISLDTLAEAFASQELALKEMNVLVDLTEELKAMAVEVSGIAEQTNMLALNAAIEAARAGDSGRGFAVVADEVRNLSIRSSQTGSSMSQKVDDINAAMDSALTTVKSGANTAASLLENSREKIGKVISDFELITGKMSESSKVIQHDNTELLKDVSDVLVSLQFQDRVSQMLTHISDFMGKVEQELPGYHAGLFDGGIIEKWLAESEATYTMVEQKQLHHNSAPEQAKSSGNNDEVEFF</sequence>
<gene>
    <name evidence="7" type="ORF">SG35_005355</name>
</gene>
<dbReference type="InterPro" id="IPR004090">
    <property type="entry name" value="Chemotax_Me-accpt_rcpt"/>
</dbReference>
<organism evidence="7 8">
    <name type="scientific">Thalassomonas actiniarum</name>
    <dbReference type="NCBI Taxonomy" id="485447"/>
    <lineage>
        <taxon>Bacteria</taxon>
        <taxon>Pseudomonadati</taxon>
        <taxon>Pseudomonadota</taxon>
        <taxon>Gammaproteobacteria</taxon>
        <taxon>Alteromonadales</taxon>
        <taxon>Colwelliaceae</taxon>
        <taxon>Thalassomonas</taxon>
    </lineage>
</organism>
<dbReference type="GO" id="GO:0007165">
    <property type="term" value="P:signal transduction"/>
    <property type="evidence" value="ECO:0007669"/>
    <property type="project" value="UniProtKB-KW"/>
</dbReference>
<dbReference type="KEGG" id="tact:SG35_005355"/>
<dbReference type="SUPFAM" id="SSF58104">
    <property type="entry name" value="Methyl-accepting chemotaxis protein (MCP) signaling domain"/>
    <property type="match status" value="1"/>
</dbReference>
<dbReference type="AlphaFoldDB" id="A0AAF0C405"/>
<protein>
    <recommendedName>
        <fullName evidence="6">Methyl-accepting transducer domain-containing protein</fullName>
    </recommendedName>
</protein>
<reference evidence="7 8" key="2">
    <citation type="journal article" date="2022" name="Mar. Drugs">
        <title>Bioassay-Guided Fractionation Leads to the Detection of Cholic Acid Generated by the Rare Thalassomonas sp.</title>
        <authorList>
            <person name="Pheiffer F."/>
            <person name="Schneider Y.K."/>
            <person name="Hansen E.H."/>
            <person name="Andersen J.H."/>
            <person name="Isaksson J."/>
            <person name="Busche T."/>
            <person name="R C."/>
            <person name="Kalinowski J."/>
            <person name="Zyl L.V."/>
            <person name="Trindade M."/>
        </authorList>
    </citation>
    <scope>NUCLEOTIDE SEQUENCE [LARGE SCALE GENOMIC DNA]</scope>
    <source>
        <strain evidence="7 8">A5K-106</strain>
    </source>
</reference>
<dbReference type="PANTHER" id="PTHR32089:SF112">
    <property type="entry name" value="LYSOZYME-LIKE PROTEIN-RELATED"/>
    <property type="match status" value="1"/>
</dbReference>
<dbReference type="GO" id="GO:0004888">
    <property type="term" value="F:transmembrane signaling receptor activity"/>
    <property type="evidence" value="ECO:0007669"/>
    <property type="project" value="InterPro"/>
</dbReference>
<dbReference type="PROSITE" id="PS50111">
    <property type="entry name" value="CHEMOTAXIS_TRANSDUC_2"/>
    <property type="match status" value="1"/>
</dbReference>
<dbReference type="Proteomes" id="UP000032568">
    <property type="component" value="Chromosome"/>
</dbReference>
<evidence type="ECO:0000256" key="3">
    <source>
        <dbReference type="ARBA" id="ARBA00029447"/>
    </source>
</evidence>
<dbReference type="PRINTS" id="PR00260">
    <property type="entry name" value="CHEMTRNSDUCR"/>
</dbReference>
<dbReference type="Gene3D" id="1.10.287.950">
    <property type="entry name" value="Methyl-accepting chemotaxis protein"/>
    <property type="match status" value="1"/>
</dbReference>
<dbReference type="PANTHER" id="PTHR32089">
    <property type="entry name" value="METHYL-ACCEPTING CHEMOTAXIS PROTEIN MCPB"/>
    <property type="match status" value="1"/>
</dbReference>
<evidence type="ECO:0000256" key="4">
    <source>
        <dbReference type="PROSITE-ProRule" id="PRU00284"/>
    </source>
</evidence>
<keyword evidence="2 4" id="KW-0807">Transducer</keyword>
<comment type="similarity">
    <text evidence="3">Belongs to the methyl-accepting chemotaxis (MCP) protein family.</text>
</comment>
<dbReference type="EMBL" id="CP059735">
    <property type="protein sequence ID" value="WDE01767.1"/>
    <property type="molecule type" value="Genomic_DNA"/>
</dbReference>
<evidence type="ECO:0000313" key="8">
    <source>
        <dbReference type="Proteomes" id="UP000032568"/>
    </source>
</evidence>
<dbReference type="GO" id="GO:0016020">
    <property type="term" value="C:membrane"/>
    <property type="evidence" value="ECO:0007669"/>
    <property type="project" value="UniProtKB-SubCell"/>
</dbReference>
<evidence type="ECO:0000259" key="6">
    <source>
        <dbReference type="PROSITE" id="PS50111"/>
    </source>
</evidence>
<evidence type="ECO:0000256" key="1">
    <source>
        <dbReference type="ARBA" id="ARBA00004370"/>
    </source>
</evidence>
<dbReference type="GO" id="GO:0006935">
    <property type="term" value="P:chemotaxis"/>
    <property type="evidence" value="ECO:0007669"/>
    <property type="project" value="InterPro"/>
</dbReference>
<proteinExistence type="inferred from homology"/>
<accession>A0AAF0C405</accession>
<dbReference type="SMART" id="SM00283">
    <property type="entry name" value="MA"/>
    <property type="match status" value="1"/>
</dbReference>
<feature type="region of interest" description="Disordered" evidence="5">
    <location>
        <begin position="281"/>
        <end position="301"/>
    </location>
</feature>